<dbReference type="PANTHER" id="PTHR11905">
    <property type="entry name" value="ADAM A DISINTEGRIN AND METALLOPROTEASE DOMAIN"/>
    <property type="match status" value="1"/>
</dbReference>
<keyword evidence="5" id="KW-1185">Reference proteome</keyword>
<keyword evidence="2" id="KW-0862">Zinc</keyword>
<keyword evidence="1 2" id="KW-1015">Disulfide bond</keyword>
<feature type="domain" description="Peptidase M12B" evidence="3">
    <location>
        <begin position="148"/>
        <end position="346"/>
    </location>
</feature>
<feature type="binding site" evidence="2">
    <location>
        <position position="283"/>
    </location>
    <ligand>
        <name>Zn(2+)</name>
        <dbReference type="ChEBI" id="CHEBI:29105"/>
        <note>catalytic</note>
    </ligand>
</feature>
<feature type="binding site" evidence="2">
    <location>
        <position position="293"/>
    </location>
    <ligand>
        <name>Zn(2+)</name>
        <dbReference type="ChEBI" id="CHEBI:29105"/>
        <note>catalytic</note>
    </ligand>
</feature>
<dbReference type="PROSITE" id="PS50215">
    <property type="entry name" value="ADAM_MEPRO"/>
    <property type="match status" value="1"/>
</dbReference>
<dbReference type="Pfam" id="PF01421">
    <property type="entry name" value="Reprolysin"/>
    <property type="match status" value="1"/>
</dbReference>
<protein>
    <recommendedName>
        <fullName evidence="3">Peptidase M12B domain-containing protein</fullName>
    </recommendedName>
</protein>
<gene>
    <name evidence="4" type="ORF">GCK32_001842</name>
</gene>
<dbReference type="InterPro" id="IPR001590">
    <property type="entry name" value="Peptidase_M12B"/>
</dbReference>
<proteinExistence type="predicted"/>
<feature type="disulfide bond" evidence="2">
    <location>
        <begin position="303"/>
        <end position="308"/>
    </location>
</feature>
<dbReference type="InterPro" id="IPR034027">
    <property type="entry name" value="Reprolysin_adamalysin"/>
</dbReference>
<evidence type="ECO:0000256" key="1">
    <source>
        <dbReference type="ARBA" id="ARBA00023157"/>
    </source>
</evidence>
<feature type="disulfide bond" evidence="2">
    <location>
        <begin position="301"/>
        <end position="325"/>
    </location>
</feature>
<dbReference type="GO" id="GO:0046872">
    <property type="term" value="F:metal ion binding"/>
    <property type="evidence" value="ECO:0007669"/>
    <property type="project" value="UniProtKB-KW"/>
</dbReference>
<feature type="active site" evidence="2">
    <location>
        <position position="284"/>
    </location>
</feature>
<dbReference type="Proteomes" id="UP001331761">
    <property type="component" value="Unassembled WGS sequence"/>
</dbReference>
<dbReference type="GO" id="GO:0004222">
    <property type="term" value="F:metalloendopeptidase activity"/>
    <property type="evidence" value="ECO:0007669"/>
    <property type="project" value="InterPro"/>
</dbReference>
<dbReference type="PANTHER" id="PTHR11905:SF159">
    <property type="entry name" value="ADAM METALLOPROTEASE"/>
    <property type="match status" value="1"/>
</dbReference>
<dbReference type="InterPro" id="IPR024079">
    <property type="entry name" value="MetalloPept_cat_dom_sf"/>
</dbReference>
<dbReference type="GO" id="GO:0006509">
    <property type="term" value="P:membrane protein ectodomain proteolysis"/>
    <property type="evidence" value="ECO:0007669"/>
    <property type="project" value="TreeGrafter"/>
</dbReference>
<reference evidence="4 5" key="1">
    <citation type="submission" date="2019-10" db="EMBL/GenBank/DDBJ databases">
        <title>Assembly and Annotation for the nematode Trichostrongylus colubriformis.</title>
        <authorList>
            <person name="Martin J."/>
        </authorList>
    </citation>
    <scope>NUCLEOTIDE SEQUENCE [LARGE SCALE GENOMIC DNA]</scope>
    <source>
        <strain evidence="4">G859</strain>
        <tissue evidence="4">Whole worm</tissue>
    </source>
</reference>
<evidence type="ECO:0000256" key="2">
    <source>
        <dbReference type="PROSITE-ProRule" id="PRU00276"/>
    </source>
</evidence>
<evidence type="ECO:0000313" key="4">
    <source>
        <dbReference type="EMBL" id="KAK5976880.1"/>
    </source>
</evidence>
<dbReference type="FunFam" id="3.40.390.10:FF:000002">
    <property type="entry name" value="Disintegrin and metalloproteinase domain-containing protein 22"/>
    <property type="match status" value="1"/>
</dbReference>
<dbReference type="Gene3D" id="3.40.390.10">
    <property type="entry name" value="Collagenase (Catalytic Domain)"/>
    <property type="match status" value="1"/>
</dbReference>
<organism evidence="4 5">
    <name type="scientific">Trichostrongylus colubriformis</name>
    <name type="common">Black scour worm</name>
    <dbReference type="NCBI Taxonomy" id="6319"/>
    <lineage>
        <taxon>Eukaryota</taxon>
        <taxon>Metazoa</taxon>
        <taxon>Ecdysozoa</taxon>
        <taxon>Nematoda</taxon>
        <taxon>Chromadorea</taxon>
        <taxon>Rhabditida</taxon>
        <taxon>Rhabditina</taxon>
        <taxon>Rhabditomorpha</taxon>
        <taxon>Strongyloidea</taxon>
        <taxon>Trichostrongylidae</taxon>
        <taxon>Trichostrongylus</taxon>
    </lineage>
</organism>
<evidence type="ECO:0000259" key="3">
    <source>
        <dbReference type="PROSITE" id="PS50215"/>
    </source>
</evidence>
<feature type="binding site" evidence="2">
    <location>
        <position position="287"/>
    </location>
    <ligand>
        <name>Zn(2+)</name>
        <dbReference type="ChEBI" id="CHEBI:29105"/>
        <note>catalytic</note>
    </ligand>
</feature>
<comment type="caution">
    <text evidence="4">The sequence shown here is derived from an EMBL/GenBank/DDBJ whole genome shotgun (WGS) entry which is preliminary data.</text>
</comment>
<dbReference type="AlphaFoldDB" id="A0AAN8FGT5"/>
<dbReference type="CDD" id="cd04269">
    <property type="entry name" value="ZnMc_adamalysin_II_like"/>
    <property type="match status" value="1"/>
</dbReference>
<dbReference type="EMBL" id="WIXE01011257">
    <property type="protein sequence ID" value="KAK5976880.1"/>
    <property type="molecule type" value="Genomic_DNA"/>
</dbReference>
<comment type="caution">
    <text evidence="2">Lacks conserved residue(s) required for the propagation of feature annotation.</text>
</comment>
<name>A0AAN8FGT5_TRICO</name>
<keyword evidence="2" id="KW-0479">Metal-binding</keyword>
<evidence type="ECO:0000313" key="5">
    <source>
        <dbReference type="Proteomes" id="UP001331761"/>
    </source>
</evidence>
<dbReference type="SUPFAM" id="SSF55486">
    <property type="entry name" value="Metalloproteases ('zincins'), catalytic domain"/>
    <property type="match status" value="1"/>
</dbReference>
<sequence>MECNVRISLRGEEFLSPTSLVTSARLYSELPLTISGPSGDSIDLIFTRVRNSLPLSSLSIQQARDCYFEEENAFALNTLSVCTPSTISGIIFTGSNYFILDTTNSTDFVLYPQTFDSCSLTTRLKRDEKPKSNALPSYYSQYSDGRSRYVELALVADYSVYAKYDKDEEKVVERLQTIAHHVNALYYPLNIRITLVWVDVWKDGDKFEVVTSGDRTLDRFLNYRKETIKAHPNDNAHMITDIHFEQNVVGKAFKGTMCSYDYSGGVDVDHSTNAAIVAATVAHEMGHNFGMEHDVDYGTTCNCPGNHCVMAPSTGMTPPTYWSDCSLRYIYNSFNRGVDLCLKNPPEKTHAYILY</sequence>
<accession>A0AAN8FGT5</accession>